<keyword evidence="5 6" id="KW-0472">Membrane</keyword>
<dbReference type="GO" id="GO:0016020">
    <property type="term" value="C:membrane"/>
    <property type="evidence" value="ECO:0007669"/>
    <property type="project" value="UniProtKB-SubCell"/>
</dbReference>
<dbReference type="KEGG" id="hjo:AY555_05935"/>
<proteinExistence type="predicted"/>
<feature type="transmembrane region" description="Helical" evidence="6">
    <location>
        <begin position="320"/>
        <end position="341"/>
    </location>
</feature>
<feature type="transmembrane region" description="Helical" evidence="6">
    <location>
        <begin position="144"/>
        <end position="166"/>
    </location>
</feature>
<reference evidence="8 9" key="1">
    <citation type="submission" date="2016-02" db="EMBL/GenBank/DDBJ databases">
        <title>Complete Genome of H5569, the type strain of the newly described species Haematospirillium jordaniae.</title>
        <authorList>
            <person name="Nicholson A.C."/>
            <person name="Humrighouse B.W."/>
            <person name="Loparov V."/>
            <person name="McQuiston J.R."/>
        </authorList>
    </citation>
    <scope>NUCLEOTIDE SEQUENCE [LARGE SCALE GENOMIC DNA]</scope>
    <source>
        <strain evidence="8 9">H5569</strain>
    </source>
</reference>
<feature type="transmembrane region" description="Helical" evidence="6">
    <location>
        <begin position="381"/>
        <end position="399"/>
    </location>
</feature>
<evidence type="ECO:0000256" key="2">
    <source>
        <dbReference type="ARBA" id="ARBA00022448"/>
    </source>
</evidence>
<sequence>MGHKTILSLAGIYLVIFIDSLGASLIIPMLTPIVHNPDIGLMESGTEPYRNILYGVALGAFSLAMFFGSPLLGSLSDSLGRKKTLLICLAGLAASYSLMTFAIMLKSVWLFIGGRLVGGFFSGSLPVAQAAIIDVTEPDHRARFIGYIMFAVSLGYVIGPLVGGWLSNPDIAQWFSLTTPFVFVAVLSVINLLALLLTFRDSVHTGPNRVPYQNPVRTLADAFRSDSARTCCILLLFMLVGWNTFFQFIGLFVTLERNFDPQTVSHLVAWAGFGLAVSFVALVGLALKYMKPATMVSLALFLMALCIGGALFVSHPYAQYALATIGACGFGLSYSGLMARLSASVDADRQGSIMGLAAAIAAFSAGFSAFSFGAMANISPGAPLAAALACVVLALLLSCRPSLDPAATLQSQP</sequence>
<evidence type="ECO:0000256" key="4">
    <source>
        <dbReference type="ARBA" id="ARBA00022989"/>
    </source>
</evidence>
<evidence type="ECO:0000313" key="8">
    <source>
        <dbReference type="EMBL" id="AMW34797.1"/>
    </source>
</evidence>
<feature type="transmembrane region" description="Helical" evidence="6">
    <location>
        <begin position="233"/>
        <end position="255"/>
    </location>
</feature>
<dbReference type="OrthoDB" id="9764259at2"/>
<feature type="transmembrane region" description="Helical" evidence="6">
    <location>
        <begin position="84"/>
        <end position="103"/>
    </location>
</feature>
<feature type="transmembrane region" description="Helical" evidence="6">
    <location>
        <begin position="12"/>
        <end position="31"/>
    </location>
</feature>
<dbReference type="Proteomes" id="UP000076066">
    <property type="component" value="Chromosome"/>
</dbReference>
<keyword evidence="4 6" id="KW-1133">Transmembrane helix</keyword>
<dbReference type="GeneID" id="53316694"/>
<feature type="transmembrane region" description="Helical" evidence="6">
    <location>
        <begin position="267"/>
        <end position="287"/>
    </location>
</feature>
<dbReference type="PRINTS" id="PR01035">
    <property type="entry name" value="TCRTETA"/>
</dbReference>
<feature type="transmembrane region" description="Helical" evidence="6">
    <location>
        <begin position="109"/>
        <end position="132"/>
    </location>
</feature>
<dbReference type="SUPFAM" id="SSF103473">
    <property type="entry name" value="MFS general substrate transporter"/>
    <property type="match status" value="1"/>
</dbReference>
<evidence type="ECO:0000256" key="6">
    <source>
        <dbReference type="SAM" id="Phobius"/>
    </source>
</evidence>
<dbReference type="PROSITE" id="PS50850">
    <property type="entry name" value="MFS"/>
    <property type="match status" value="1"/>
</dbReference>
<dbReference type="STRING" id="1549855.AY555_05935"/>
<dbReference type="InterPro" id="IPR020846">
    <property type="entry name" value="MFS_dom"/>
</dbReference>
<dbReference type="InterPro" id="IPR011701">
    <property type="entry name" value="MFS"/>
</dbReference>
<dbReference type="RefSeq" id="WP_066134686.1">
    <property type="nucleotide sequence ID" value="NZ_CP014525.1"/>
</dbReference>
<evidence type="ECO:0000256" key="1">
    <source>
        <dbReference type="ARBA" id="ARBA00004141"/>
    </source>
</evidence>
<keyword evidence="9" id="KW-1185">Reference proteome</keyword>
<keyword evidence="2" id="KW-0813">Transport</keyword>
<dbReference type="InterPro" id="IPR001958">
    <property type="entry name" value="Tet-R_TetA/multi-R_MdtG-like"/>
</dbReference>
<evidence type="ECO:0000313" key="9">
    <source>
        <dbReference type="Proteomes" id="UP000076066"/>
    </source>
</evidence>
<dbReference type="PANTHER" id="PTHR23504">
    <property type="entry name" value="MAJOR FACILITATOR SUPERFAMILY DOMAIN-CONTAINING PROTEIN 10"/>
    <property type="match status" value="1"/>
</dbReference>
<dbReference type="Pfam" id="PF07690">
    <property type="entry name" value="MFS_1"/>
    <property type="match status" value="1"/>
</dbReference>
<comment type="subcellular location">
    <subcellularLocation>
        <location evidence="1">Membrane</location>
        <topology evidence="1">Multi-pass membrane protein</topology>
    </subcellularLocation>
</comment>
<feature type="transmembrane region" description="Helical" evidence="6">
    <location>
        <begin position="294"/>
        <end position="314"/>
    </location>
</feature>
<gene>
    <name evidence="8" type="ORF">AY555_05935</name>
</gene>
<protein>
    <submittedName>
        <fullName evidence="8">MFS transporter permease</fullName>
    </submittedName>
</protein>
<dbReference type="InterPro" id="IPR036259">
    <property type="entry name" value="MFS_trans_sf"/>
</dbReference>
<organism evidence="8 9">
    <name type="scientific">Haematospirillum jordaniae</name>
    <dbReference type="NCBI Taxonomy" id="1549855"/>
    <lineage>
        <taxon>Bacteria</taxon>
        <taxon>Pseudomonadati</taxon>
        <taxon>Pseudomonadota</taxon>
        <taxon>Alphaproteobacteria</taxon>
        <taxon>Rhodospirillales</taxon>
        <taxon>Novispirillaceae</taxon>
        <taxon>Haematospirillum</taxon>
    </lineage>
</organism>
<dbReference type="PANTHER" id="PTHR23504:SF15">
    <property type="entry name" value="MAJOR FACILITATOR SUPERFAMILY (MFS) PROFILE DOMAIN-CONTAINING PROTEIN"/>
    <property type="match status" value="1"/>
</dbReference>
<feature type="transmembrane region" description="Helical" evidence="6">
    <location>
        <begin position="353"/>
        <end position="375"/>
    </location>
</feature>
<feature type="domain" description="Major facilitator superfamily (MFS) profile" evidence="7">
    <location>
        <begin position="8"/>
        <end position="404"/>
    </location>
</feature>
<feature type="transmembrane region" description="Helical" evidence="6">
    <location>
        <begin position="51"/>
        <end position="72"/>
    </location>
</feature>
<feature type="transmembrane region" description="Helical" evidence="6">
    <location>
        <begin position="178"/>
        <end position="199"/>
    </location>
</feature>
<keyword evidence="3 6" id="KW-0812">Transmembrane</keyword>
<evidence type="ECO:0000256" key="5">
    <source>
        <dbReference type="ARBA" id="ARBA00023136"/>
    </source>
</evidence>
<evidence type="ECO:0000259" key="7">
    <source>
        <dbReference type="PROSITE" id="PS50850"/>
    </source>
</evidence>
<accession>A0A143DDK0</accession>
<dbReference type="AlphaFoldDB" id="A0A143DDK0"/>
<dbReference type="GO" id="GO:0022857">
    <property type="term" value="F:transmembrane transporter activity"/>
    <property type="evidence" value="ECO:0007669"/>
    <property type="project" value="InterPro"/>
</dbReference>
<evidence type="ECO:0000256" key="3">
    <source>
        <dbReference type="ARBA" id="ARBA00022692"/>
    </source>
</evidence>
<dbReference type="EMBL" id="CP014525">
    <property type="protein sequence ID" value="AMW34797.1"/>
    <property type="molecule type" value="Genomic_DNA"/>
</dbReference>
<dbReference type="Gene3D" id="1.20.1250.20">
    <property type="entry name" value="MFS general substrate transporter like domains"/>
    <property type="match status" value="1"/>
</dbReference>
<name>A0A143DDK0_9PROT</name>